<evidence type="ECO:0000256" key="6">
    <source>
        <dbReference type="SAM" id="Phobius"/>
    </source>
</evidence>
<feature type="transmembrane region" description="Helical" evidence="6">
    <location>
        <begin position="34"/>
        <end position="52"/>
    </location>
</feature>
<dbReference type="Proteomes" id="UP000765802">
    <property type="component" value="Unassembled WGS sequence"/>
</dbReference>
<keyword evidence="3 6" id="KW-0812">Transmembrane</keyword>
<gene>
    <name evidence="7" type="ORF">BC349_06435</name>
</gene>
<reference evidence="7 8" key="1">
    <citation type="submission" date="2016-07" db="EMBL/GenBank/DDBJ databases">
        <title>Genome analysis of Flavihumibacter stibioxidans YS-17.</title>
        <authorList>
            <person name="Shi K."/>
            <person name="Han Y."/>
            <person name="Wang G."/>
        </authorList>
    </citation>
    <scope>NUCLEOTIDE SEQUENCE [LARGE SCALE GENOMIC DNA]</scope>
    <source>
        <strain evidence="7 8">YS-17</strain>
    </source>
</reference>
<feature type="transmembrane region" description="Helical" evidence="6">
    <location>
        <begin position="120"/>
        <end position="142"/>
    </location>
</feature>
<feature type="transmembrane region" description="Helical" evidence="6">
    <location>
        <begin position="249"/>
        <end position="277"/>
    </location>
</feature>
<evidence type="ECO:0000256" key="2">
    <source>
        <dbReference type="ARBA" id="ARBA00022475"/>
    </source>
</evidence>
<dbReference type="InterPro" id="IPR022791">
    <property type="entry name" value="L-PG_synthase/AglD"/>
</dbReference>
<sequence length="295" mass="32564">MKKVILLIVRITVIVLAFYLVFRKLSLQDLLQAWRSIHAVWLIPALLLYNLSQFTSARRLQHFYHAIRVNISFQSNLLLYYKAMFYGLFLPGGISGDAYKVIRLKRVSTVSNRSLITATFLDRATGLMVLVILIALLLIRVLEIRYTWLLWTGTVLIIIAVTVLAAWLIRRYMAEFSLAAVTGAGLSVLIQFLQLASFFCILQSMSTPVHQWLSYALLFYLGSVLSAVPVSIGGIGIREWVFATGSGWLGLAASTAVTASLLFFLLAAGSALVAAFLPDPALHPSGGTRRVAPDG</sequence>
<feature type="transmembrane region" description="Helical" evidence="6">
    <location>
        <begin position="6"/>
        <end position="22"/>
    </location>
</feature>
<evidence type="ECO:0000256" key="4">
    <source>
        <dbReference type="ARBA" id="ARBA00022989"/>
    </source>
</evidence>
<evidence type="ECO:0000313" key="7">
    <source>
        <dbReference type="EMBL" id="MBC6490595.1"/>
    </source>
</evidence>
<keyword evidence="8" id="KW-1185">Reference proteome</keyword>
<evidence type="ECO:0000256" key="3">
    <source>
        <dbReference type="ARBA" id="ARBA00022692"/>
    </source>
</evidence>
<feature type="transmembrane region" description="Helical" evidence="6">
    <location>
        <begin position="79"/>
        <end position="99"/>
    </location>
</feature>
<evidence type="ECO:0008006" key="9">
    <source>
        <dbReference type="Google" id="ProtNLM"/>
    </source>
</evidence>
<feature type="transmembrane region" description="Helical" evidence="6">
    <location>
        <begin position="176"/>
        <end position="205"/>
    </location>
</feature>
<keyword evidence="5 6" id="KW-0472">Membrane</keyword>
<feature type="transmembrane region" description="Helical" evidence="6">
    <location>
        <begin position="217"/>
        <end position="237"/>
    </location>
</feature>
<feature type="transmembrane region" description="Helical" evidence="6">
    <location>
        <begin position="148"/>
        <end position="169"/>
    </location>
</feature>
<evidence type="ECO:0000256" key="5">
    <source>
        <dbReference type="ARBA" id="ARBA00023136"/>
    </source>
</evidence>
<dbReference type="Pfam" id="PF03706">
    <property type="entry name" value="LPG_synthase_TM"/>
    <property type="match status" value="1"/>
</dbReference>
<name>A0ABR7M6D0_9BACT</name>
<keyword evidence="2" id="KW-1003">Cell membrane</keyword>
<accession>A0ABR7M6D0</accession>
<evidence type="ECO:0000313" key="8">
    <source>
        <dbReference type="Proteomes" id="UP000765802"/>
    </source>
</evidence>
<comment type="caution">
    <text evidence="7">The sequence shown here is derived from an EMBL/GenBank/DDBJ whole genome shotgun (WGS) entry which is preliminary data.</text>
</comment>
<dbReference type="EMBL" id="MBUA01000001">
    <property type="protein sequence ID" value="MBC6490595.1"/>
    <property type="molecule type" value="Genomic_DNA"/>
</dbReference>
<evidence type="ECO:0000256" key="1">
    <source>
        <dbReference type="ARBA" id="ARBA00004651"/>
    </source>
</evidence>
<protein>
    <recommendedName>
        <fullName evidence="9">Flippase-like domain-containing protein</fullName>
    </recommendedName>
</protein>
<dbReference type="RefSeq" id="WP_187255888.1">
    <property type="nucleotide sequence ID" value="NZ_JBHULF010000006.1"/>
</dbReference>
<proteinExistence type="predicted"/>
<organism evidence="7 8">
    <name type="scientific">Flavihumibacter stibioxidans</name>
    <dbReference type="NCBI Taxonomy" id="1834163"/>
    <lineage>
        <taxon>Bacteria</taxon>
        <taxon>Pseudomonadati</taxon>
        <taxon>Bacteroidota</taxon>
        <taxon>Chitinophagia</taxon>
        <taxon>Chitinophagales</taxon>
        <taxon>Chitinophagaceae</taxon>
        <taxon>Flavihumibacter</taxon>
    </lineage>
</organism>
<keyword evidence="4 6" id="KW-1133">Transmembrane helix</keyword>
<dbReference type="PANTHER" id="PTHR40277:SF1">
    <property type="entry name" value="BLL5419 PROTEIN"/>
    <property type="match status" value="1"/>
</dbReference>
<dbReference type="PANTHER" id="PTHR40277">
    <property type="entry name" value="BLL5419 PROTEIN"/>
    <property type="match status" value="1"/>
</dbReference>
<comment type="subcellular location">
    <subcellularLocation>
        <location evidence="1">Cell membrane</location>
        <topology evidence="1">Multi-pass membrane protein</topology>
    </subcellularLocation>
</comment>